<evidence type="ECO:0000259" key="8">
    <source>
        <dbReference type="Pfam" id="PF01207"/>
    </source>
</evidence>
<dbReference type="SUPFAM" id="SSF51395">
    <property type="entry name" value="FMN-linked oxidoreductases"/>
    <property type="match status" value="1"/>
</dbReference>
<keyword evidence="4" id="KW-0819">tRNA processing</keyword>
<name>A0ABP5KX61_9ACTN</name>
<protein>
    <submittedName>
        <fullName evidence="9">tRNA dihydrouridine synthase DusB</fullName>
    </submittedName>
</protein>
<dbReference type="InterPro" id="IPR018517">
    <property type="entry name" value="tRNA_hU_synthase_CS"/>
</dbReference>
<evidence type="ECO:0000256" key="3">
    <source>
        <dbReference type="ARBA" id="ARBA00022643"/>
    </source>
</evidence>
<dbReference type="InterPro" id="IPR024036">
    <property type="entry name" value="tRNA-dHydroUridine_Synthase_C"/>
</dbReference>
<dbReference type="Gene3D" id="1.10.1200.80">
    <property type="entry name" value="Putative flavin oxidoreducatase, domain 2"/>
    <property type="match status" value="1"/>
</dbReference>
<dbReference type="Proteomes" id="UP001422759">
    <property type="component" value="Unassembled WGS sequence"/>
</dbReference>
<reference evidence="10" key="1">
    <citation type="journal article" date="2019" name="Int. J. Syst. Evol. Microbiol.">
        <title>The Global Catalogue of Microorganisms (GCM) 10K type strain sequencing project: providing services to taxonomists for standard genome sequencing and annotation.</title>
        <authorList>
            <consortium name="The Broad Institute Genomics Platform"/>
            <consortium name="The Broad Institute Genome Sequencing Center for Infectious Disease"/>
            <person name="Wu L."/>
            <person name="Ma J."/>
        </authorList>
    </citation>
    <scope>NUCLEOTIDE SEQUENCE [LARGE SCALE GENOMIC DNA]</scope>
    <source>
        <strain evidence="10">JCM 14560</strain>
    </source>
</reference>
<keyword evidence="10" id="KW-1185">Reference proteome</keyword>
<evidence type="ECO:0000256" key="4">
    <source>
        <dbReference type="ARBA" id="ARBA00022694"/>
    </source>
</evidence>
<evidence type="ECO:0000256" key="6">
    <source>
        <dbReference type="ARBA" id="ARBA00023002"/>
    </source>
</evidence>
<comment type="caution">
    <text evidence="9">The sequence shown here is derived from an EMBL/GenBank/DDBJ whole genome shotgun (WGS) entry which is preliminary data.</text>
</comment>
<evidence type="ECO:0000256" key="2">
    <source>
        <dbReference type="ARBA" id="ARBA00022630"/>
    </source>
</evidence>
<dbReference type="CDD" id="cd02801">
    <property type="entry name" value="DUS_like_FMN"/>
    <property type="match status" value="1"/>
</dbReference>
<comment type="cofactor">
    <cofactor evidence="1">
        <name>FMN</name>
        <dbReference type="ChEBI" id="CHEBI:58210"/>
    </cofactor>
</comment>
<sequence length="446" mass="46958">MTTTPDAAHSSTHGTTPTETAATPAGTALAAPEAATTATATAAVATATGSAAVTVATATATATAPASGAEFAPLQIGPMRVWPPVVLAPMAGITNAPFRTLCREQSGGKGLYVSEMITTRALVERNAKTMQLIHFDPSEKPRSIQLYGVDPVTVGKAARMIADEGLADHIDLNFGCPVPKVTRKGGGSALPYKRNLLREILREAVANAGSLPVTMKMRKGINDDHLTYLDAGRIGAEEGVSAIALHGRTAAQHYGGTADWSAIARLRESVPAEVPVLGNGDIWSADDAVRMMRETGCDGVVVGRGCLGRPWLFKDLVSIFEGDVDYARPTFADVARAMVRHAQLLGEWMGDEGRGVVDFRKHVAWYTKGFSVGSELRVRLAMSSSLAELGETLAQVEQQQVWPAGADGPRGRTSGNNRVVLPEGWLDDPYDCALPSIDAETDTSGG</sequence>
<dbReference type="InterPro" id="IPR013785">
    <property type="entry name" value="Aldolase_TIM"/>
</dbReference>
<dbReference type="Gene3D" id="3.20.20.70">
    <property type="entry name" value="Aldolase class I"/>
    <property type="match status" value="1"/>
</dbReference>
<evidence type="ECO:0000313" key="10">
    <source>
        <dbReference type="Proteomes" id="UP001422759"/>
    </source>
</evidence>
<dbReference type="InterPro" id="IPR004652">
    <property type="entry name" value="DusB-like"/>
</dbReference>
<organism evidence="9 10">
    <name type="scientific">Kitasatospora kazusensis</name>
    <dbReference type="NCBI Taxonomy" id="407974"/>
    <lineage>
        <taxon>Bacteria</taxon>
        <taxon>Bacillati</taxon>
        <taxon>Actinomycetota</taxon>
        <taxon>Actinomycetes</taxon>
        <taxon>Kitasatosporales</taxon>
        <taxon>Streptomycetaceae</taxon>
        <taxon>Kitasatospora</taxon>
    </lineage>
</organism>
<dbReference type="PANTHER" id="PTHR45846:SF1">
    <property type="entry name" value="TRNA-DIHYDROURIDINE(47) SYNTHASE [NAD(P)(+)]-LIKE"/>
    <property type="match status" value="1"/>
</dbReference>
<keyword evidence="6" id="KW-0560">Oxidoreductase</keyword>
<dbReference type="Pfam" id="PF01207">
    <property type="entry name" value="Dus"/>
    <property type="match status" value="1"/>
</dbReference>
<keyword evidence="5" id="KW-0521">NADP</keyword>
<dbReference type="PANTHER" id="PTHR45846">
    <property type="entry name" value="TRNA-DIHYDROURIDINE(47) SYNTHASE [NAD(P)(+)]-LIKE"/>
    <property type="match status" value="1"/>
</dbReference>
<dbReference type="NCBIfam" id="TIGR00737">
    <property type="entry name" value="nifR3_yhdG"/>
    <property type="match status" value="1"/>
</dbReference>
<dbReference type="PROSITE" id="PS01136">
    <property type="entry name" value="UPF0034"/>
    <property type="match status" value="1"/>
</dbReference>
<accession>A0ABP5KX61</accession>
<evidence type="ECO:0000256" key="1">
    <source>
        <dbReference type="ARBA" id="ARBA00001917"/>
    </source>
</evidence>
<proteinExistence type="predicted"/>
<keyword evidence="3" id="KW-0288">FMN</keyword>
<keyword evidence="2" id="KW-0285">Flavoprotein</keyword>
<gene>
    <name evidence="9" type="primary">dusB</name>
    <name evidence="9" type="ORF">GCM10009760_17180</name>
</gene>
<dbReference type="EMBL" id="BAAANT010000007">
    <property type="protein sequence ID" value="GAA2137119.1"/>
    <property type="molecule type" value="Genomic_DNA"/>
</dbReference>
<evidence type="ECO:0000256" key="7">
    <source>
        <dbReference type="SAM" id="MobiDB-lite"/>
    </source>
</evidence>
<dbReference type="InterPro" id="IPR035587">
    <property type="entry name" value="DUS-like_FMN-bd"/>
</dbReference>
<feature type="region of interest" description="Disordered" evidence="7">
    <location>
        <begin position="1"/>
        <end position="29"/>
    </location>
</feature>
<feature type="compositionally biased region" description="Low complexity" evidence="7">
    <location>
        <begin position="10"/>
        <end position="29"/>
    </location>
</feature>
<evidence type="ECO:0000313" key="9">
    <source>
        <dbReference type="EMBL" id="GAA2137119.1"/>
    </source>
</evidence>
<feature type="domain" description="DUS-like FMN-binding" evidence="8">
    <location>
        <begin position="87"/>
        <end position="394"/>
    </location>
</feature>
<evidence type="ECO:0000256" key="5">
    <source>
        <dbReference type="ARBA" id="ARBA00022857"/>
    </source>
</evidence>